<dbReference type="NCBIfam" id="TIGR01076">
    <property type="entry name" value="sortase_fam"/>
    <property type="match status" value="1"/>
</dbReference>
<dbReference type="SUPFAM" id="SSF63817">
    <property type="entry name" value="Sortase"/>
    <property type="match status" value="1"/>
</dbReference>
<evidence type="ECO:0000256" key="4">
    <source>
        <dbReference type="SAM" id="Phobius"/>
    </source>
</evidence>
<organism evidence="5 6">
    <name type="scientific">Bifidobacterium callitrichos</name>
    <dbReference type="NCBI Taxonomy" id="762209"/>
    <lineage>
        <taxon>Bacteria</taxon>
        <taxon>Bacillati</taxon>
        <taxon>Actinomycetota</taxon>
        <taxon>Actinomycetes</taxon>
        <taxon>Bifidobacteriales</taxon>
        <taxon>Bifidobacteriaceae</taxon>
        <taxon>Bifidobacterium</taxon>
    </lineage>
</organism>
<feature type="region of interest" description="Disordered" evidence="3">
    <location>
        <begin position="1"/>
        <end position="38"/>
    </location>
</feature>
<dbReference type="AlphaFoldDB" id="A0A5M9ZCR5"/>
<comment type="caution">
    <text evidence="5">The sequence shown here is derived from an EMBL/GenBank/DDBJ whole genome shotgun (WGS) entry which is preliminary data.</text>
</comment>
<dbReference type="InterPro" id="IPR023365">
    <property type="entry name" value="Sortase_dom-sf"/>
</dbReference>
<dbReference type="GO" id="GO:0016787">
    <property type="term" value="F:hydrolase activity"/>
    <property type="evidence" value="ECO:0007669"/>
    <property type="project" value="UniProtKB-KW"/>
</dbReference>
<evidence type="ECO:0000313" key="6">
    <source>
        <dbReference type="Proteomes" id="UP000326060"/>
    </source>
</evidence>
<dbReference type="Gene3D" id="2.40.260.10">
    <property type="entry name" value="Sortase"/>
    <property type="match status" value="1"/>
</dbReference>
<dbReference type="InterPro" id="IPR005754">
    <property type="entry name" value="Sortase"/>
</dbReference>
<dbReference type="CDD" id="cd05830">
    <property type="entry name" value="Sortase_E"/>
    <property type="match status" value="1"/>
</dbReference>
<dbReference type="EMBL" id="RZJP01000002">
    <property type="protein sequence ID" value="KAA8816549.1"/>
    <property type="molecule type" value="Genomic_DNA"/>
</dbReference>
<keyword evidence="4" id="KW-1133">Transmembrane helix</keyword>
<feature type="compositionally biased region" description="Basic and acidic residues" evidence="3">
    <location>
        <begin position="12"/>
        <end position="24"/>
    </location>
</feature>
<dbReference type="Pfam" id="PF04203">
    <property type="entry name" value="Sortase"/>
    <property type="match status" value="1"/>
</dbReference>
<dbReference type="NCBIfam" id="NF033747">
    <property type="entry name" value="class_E_sortase"/>
    <property type="match status" value="1"/>
</dbReference>
<keyword evidence="1" id="KW-0378">Hydrolase</keyword>
<evidence type="ECO:0000313" key="5">
    <source>
        <dbReference type="EMBL" id="KAA8816549.1"/>
    </source>
</evidence>
<dbReference type="InterPro" id="IPR053465">
    <property type="entry name" value="Sortase_Class_E"/>
</dbReference>
<feature type="compositionally biased region" description="Low complexity" evidence="3">
    <location>
        <begin position="28"/>
        <end position="38"/>
    </location>
</feature>
<name>A0A5M9ZCR5_9BIFI</name>
<feature type="compositionally biased region" description="Low complexity" evidence="3">
    <location>
        <begin position="94"/>
        <end position="111"/>
    </location>
</feature>
<evidence type="ECO:0000256" key="2">
    <source>
        <dbReference type="PIRSR" id="PIRSR605754-1"/>
    </source>
</evidence>
<keyword evidence="4" id="KW-0812">Transmembrane</keyword>
<proteinExistence type="predicted"/>
<sequence length="417" mass="45427">MKHSANRAANRNVRDGRRSSDDMTTRMTAGATAGAATGSRRNPVWQMIGIIAEILITMAVVCALYIVWQMWWTGVISERTQVETREQVSWATPGTSTAGSTDGADGATGSADSATTIAKAQSGDAPVQPTSASYGDLVAEVYIPRFGEGWQRNIVEGTDAEQLARHGLGHYQSTQMPGEVGNFAIAGHRSGYGEPLGDIDKLQTGDPIIIRTQDYWYVYTYTKYQIVVPTDVWVVAPNPTPDSSDPNAKPTKRMITLTTCEPKYTTATHRWIAWGELKYWAKVSDGIPQELASTDSAGQVRFASTSTTTMSLPARLGSLTPYVFGSLVIWAVLAIAAAVAWQWPLIADIRSGRRRRPDASIYGLLWRLQPGILPIRVVLTVLLAAAAVGALFQWTFPWAAANIPMLQQMSNYVSVQQ</sequence>
<keyword evidence="4" id="KW-0472">Membrane</keyword>
<feature type="region of interest" description="Disordered" evidence="3">
    <location>
        <begin position="85"/>
        <end position="111"/>
    </location>
</feature>
<protein>
    <submittedName>
        <fullName evidence="5">Class E sortase</fullName>
    </submittedName>
</protein>
<feature type="transmembrane region" description="Helical" evidence="4">
    <location>
        <begin position="377"/>
        <end position="396"/>
    </location>
</feature>
<dbReference type="Proteomes" id="UP000326060">
    <property type="component" value="Unassembled WGS sequence"/>
</dbReference>
<feature type="transmembrane region" description="Helical" evidence="4">
    <location>
        <begin position="50"/>
        <end position="72"/>
    </location>
</feature>
<feature type="active site" description="Proton donor/acceptor" evidence="2">
    <location>
        <position position="188"/>
    </location>
</feature>
<dbReference type="InterPro" id="IPR042003">
    <property type="entry name" value="Sortase_E"/>
</dbReference>
<accession>A0A5M9ZCR5</accession>
<evidence type="ECO:0000256" key="3">
    <source>
        <dbReference type="SAM" id="MobiDB-lite"/>
    </source>
</evidence>
<gene>
    <name evidence="5" type="ORF">EMB92_06545</name>
</gene>
<reference evidence="5 6" key="1">
    <citation type="journal article" date="2019" name="Syst. Appl. Microbiol.">
        <title>Characterization of Bifidobacterium species in feaces of the Egyptian fruit bat: Description of B. vespertilionis sp. nov. and B. rousetti sp. nov.</title>
        <authorList>
            <person name="Modesto M."/>
            <person name="Satti M."/>
            <person name="Watanabe K."/>
            <person name="Puglisi E."/>
            <person name="Morelli L."/>
            <person name="Huang C.-H."/>
            <person name="Liou J.-S."/>
            <person name="Miyashita M."/>
            <person name="Tamura T."/>
            <person name="Saito S."/>
            <person name="Mori K."/>
            <person name="Huang L."/>
            <person name="Sciavilla P."/>
            <person name="Sandri C."/>
            <person name="Spiezio C."/>
            <person name="Vitali F."/>
            <person name="Cavalieri D."/>
            <person name="Perpetuini G."/>
            <person name="Tofalo R."/>
            <person name="Bonetti A."/>
            <person name="Arita M."/>
            <person name="Mattarelli P."/>
        </authorList>
    </citation>
    <scope>NUCLEOTIDE SEQUENCE [LARGE SCALE GENOMIC DNA]</scope>
    <source>
        <strain evidence="5 6">RST27</strain>
    </source>
</reference>
<feature type="transmembrane region" description="Helical" evidence="4">
    <location>
        <begin position="322"/>
        <end position="346"/>
    </location>
</feature>
<feature type="active site" description="Acyl-thioester intermediate" evidence="2">
    <location>
        <position position="260"/>
    </location>
</feature>
<evidence type="ECO:0000256" key="1">
    <source>
        <dbReference type="ARBA" id="ARBA00022801"/>
    </source>
</evidence>